<dbReference type="EMBL" id="JANAVB010003400">
    <property type="protein sequence ID" value="KAJ6849634.1"/>
    <property type="molecule type" value="Genomic_DNA"/>
</dbReference>
<evidence type="ECO:0000313" key="1">
    <source>
        <dbReference type="EMBL" id="KAJ6791573.1"/>
    </source>
</evidence>
<proteinExistence type="predicted"/>
<dbReference type="EMBL" id="JANAVB010044232">
    <property type="protein sequence ID" value="KAJ6791573.1"/>
    <property type="molecule type" value="Genomic_DNA"/>
</dbReference>
<reference evidence="2" key="1">
    <citation type="journal article" date="2023" name="GigaByte">
        <title>Genome assembly of the bearded iris, Iris pallida Lam.</title>
        <authorList>
            <person name="Bruccoleri R.E."/>
            <person name="Oakeley E.J."/>
            <person name="Faust A.M.E."/>
            <person name="Altorfer M."/>
            <person name="Dessus-Babus S."/>
            <person name="Burckhardt D."/>
            <person name="Oertli M."/>
            <person name="Naumann U."/>
            <person name="Petersen F."/>
            <person name="Wong J."/>
        </authorList>
    </citation>
    <scope>NUCLEOTIDE SEQUENCE</scope>
    <source>
        <strain evidence="2">GSM-AAB239-AS_SAM_17_03QT</strain>
    </source>
</reference>
<reference evidence="2" key="2">
    <citation type="submission" date="2023-04" db="EMBL/GenBank/DDBJ databases">
        <authorList>
            <person name="Bruccoleri R.E."/>
            <person name="Oakeley E.J."/>
            <person name="Faust A.-M."/>
            <person name="Dessus-Babus S."/>
            <person name="Altorfer M."/>
            <person name="Burckhardt D."/>
            <person name="Oertli M."/>
            <person name="Naumann U."/>
            <person name="Petersen F."/>
            <person name="Wong J."/>
        </authorList>
    </citation>
    <scope>NUCLEOTIDE SEQUENCE</scope>
    <source>
        <strain evidence="2">GSM-AAB239-AS_SAM_17_03QT</strain>
        <tissue evidence="2">Leaf</tissue>
    </source>
</reference>
<accession>A0AAX6IA40</accession>
<keyword evidence="3" id="KW-1185">Reference proteome</keyword>
<sequence length="91" mass="10584">MARRWPKAGVWLKKNALGGSWRGFGRSVGSRVRPGTVELQKGKEVARRSEVEWLGRWWWIDWSHGSRGHRRAKLVEKKVVQPQPKGWLAEN</sequence>
<gene>
    <name evidence="1" type="ORF">M6B38_243755</name>
    <name evidence="2" type="ORF">M6B38_267970</name>
</gene>
<name>A0AAX6IA40_IRIPA</name>
<protein>
    <submittedName>
        <fullName evidence="2">Proline-rich protein 36-like isoform X1</fullName>
    </submittedName>
</protein>
<evidence type="ECO:0000313" key="2">
    <source>
        <dbReference type="EMBL" id="KAJ6849634.1"/>
    </source>
</evidence>
<evidence type="ECO:0000313" key="3">
    <source>
        <dbReference type="Proteomes" id="UP001140949"/>
    </source>
</evidence>
<dbReference type="Proteomes" id="UP001140949">
    <property type="component" value="Unassembled WGS sequence"/>
</dbReference>
<comment type="caution">
    <text evidence="2">The sequence shown here is derived from an EMBL/GenBank/DDBJ whole genome shotgun (WGS) entry which is preliminary data.</text>
</comment>
<dbReference type="AlphaFoldDB" id="A0AAX6IA40"/>
<organism evidence="2 3">
    <name type="scientific">Iris pallida</name>
    <name type="common">Sweet iris</name>
    <dbReference type="NCBI Taxonomy" id="29817"/>
    <lineage>
        <taxon>Eukaryota</taxon>
        <taxon>Viridiplantae</taxon>
        <taxon>Streptophyta</taxon>
        <taxon>Embryophyta</taxon>
        <taxon>Tracheophyta</taxon>
        <taxon>Spermatophyta</taxon>
        <taxon>Magnoliopsida</taxon>
        <taxon>Liliopsida</taxon>
        <taxon>Asparagales</taxon>
        <taxon>Iridaceae</taxon>
        <taxon>Iridoideae</taxon>
        <taxon>Irideae</taxon>
        <taxon>Iris</taxon>
    </lineage>
</organism>